<name>A0A8J7GS09_9ACTN</name>
<comment type="caution">
    <text evidence="3">The sequence shown here is derived from an EMBL/GenBank/DDBJ whole genome shotgun (WGS) entry which is preliminary data.</text>
</comment>
<accession>A0A8J7GS09</accession>
<evidence type="ECO:0000256" key="2">
    <source>
        <dbReference type="HAMAP-Rule" id="MF_01940"/>
    </source>
</evidence>
<dbReference type="Proteomes" id="UP000622552">
    <property type="component" value="Unassembled WGS sequence"/>
</dbReference>
<proteinExistence type="inferred from homology"/>
<dbReference type="GO" id="GO:0004113">
    <property type="term" value="F:2',3'-cyclic-nucleotide 3'-phosphodiesterase activity"/>
    <property type="evidence" value="ECO:0007669"/>
    <property type="project" value="InterPro"/>
</dbReference>
<comment type="similarity">
    <text evidence="2">Belongs to the 2H phosphoesterase superfamily. ThpR family.</text>
</comment>
<keyword evidence="4" id="KW-1185">Reference proteome</keyword>
<keyword evidence="1 2" id="KW-0378">Hydrolase</keyword>
<dbReference type="HAMAP" id="MF_01940">
    <property type="entry name" value="RNA_CPDase"/>
    <property type="match status" value="1"/>
</dbReference>
<dbReference type="EC" id="3.1.4.58" evidence="2"/>
<feature type="active site" description="Proton acceptor" evidence="2">
    <location>
        <position position="129"/>
    </location>
</feature>
<evidence type="ECO:0000313" key="4">
    <source>
        <dbReference type="Proteomes" id="UP000622552"/>
    </source>
</evidence>
<organism evidence="3 4">
    <name type="scientific">Longispora fulva</name>
    <dbReference type="NCBI Taxonomy" id="619741"/>
    <lineage>
        <taxon>Bacteria</taxon>
        <taxon>Bacillati</taxon>
        <taxon>Actinomycetota</taxon>
        <taxon>Actinomycetes</taxon>
        <taxon>Micromonosporales</taxon>
        <taxon>Micromonosporaceae</taxon>
        <taxon>Longispora</taxon>
    </lineage>
</organism>
<sequence>MGTDVPDVPRGVRLFVAVYPSAAALDHVAAFAAGLDLGPRPAPRASLHVTIAFLGEAPPAPALAAIETAASATGPFDLRLVGGGSFTGRGSTVLWAGVAAPALDGLAATVRRELDRYGVGYDDRPFRAHLTLGRLPEPVEPQLAALSAYSGPVSTIDSLALVSSLPGPDVAYEDLASWPLR</sequence>
<feature type="short sequence motif" description="HXTX 1" evidence="2">
    <location>
        <begin position="48"/>
        <end position="51"/>
    </location>
</feature>
<dbReference type="GO" id="GO:0016874">
    <property type="term" value="F:ligase activity"/>
    <property type="evidence" value="ECO:0007669"/>
    <property type="project" value="UniProtKB-KW"/>
</dbReference>
<dbReference type="NCBIfam" id="TIGR02258">
    <property type="entry name" value="2_5_ligase"/>
    <property type="match status" value="1"/>
</dbReference>
<reference evidence="3" key="1">
    <citation type="submission" date="2020-11" db="EMBL/GenBank/DDBJ databases">
        <title>Sequencing the genomes of 1000 actinobacteria strains.</title>
        <authorList>
            <person name="Klenk H.-P."/>
        </authorList>
    </citation>
    <scope>NUCLEOTIDE SEQUENCE</scope>
    <source>
        <strain evidence="3">DSM 45356</strain>
    </source>
</reference>
<dbReference type="InterPro" id="IPR004175">
    <property type="entry name" value="RNA_CPDase"/>
</dbReference>
<dbReference type="Pfam" id="PF13563">
    <property type="entry name" value="2_5_RNA_ligase2"/>
    <property type="match status" value="1"/>
</dbReference>
<comment type="catalytic activity">
    <reaction evidence="2">
        <text>a 3'-end 2',3'-cyclophospho-ribonucleotide-RNA + H2O = a 3'-end 2'-phospho-ribonucleotide-RNA + H(+)</text>
        <dbReference type="Rhea" id="RHEA:11828"/>
        <dbReference type="Rhea" id="RHEA-COMP:10464"/>
        <dbReference type="Rhea" id="RHEA-COMP:17353"/>
        <dbReference type="ChEBI" id="CHEBI:15377"/>
        <dbReference type="ChEBI" id="CHEBI:15378"/>
        <dbReference type="ChEBI" id="CHEBI:83064"/>
        <dbReference type="ChEBI" id="CHEBI:173113"/>
        <dbReference type="EC" id="3.1.4.58"/>
    </reaction>
</comment>
<dbReference type="GO" id="GO:0008664">
    <property type="term" value="F:RNA 2',3'-cyclic 3'-phosphodiesterase activity"/>
    <property type="evidence" value="ECO:0007669"/>
    <property type="project" value="UniProtKB-EC"/>
</dbReference>
<dbReference type="Gene3D" id="3.90.1140.10">
    <property type="entry name" value="Cyclic phosphodiesterase"/>
    <property type="match status" value="1"/>
</dbReference>
<dbReference type="RefSeq" id="WP_197004054.1">
    <property type="nucleotide sequence ID" value="NZ_BONS01000022.1"/>
</dbReference>
<dbReference type="AlphaFoldDB" id="A0A8J7GS09"/>
<feature type="active site" description="Proton donor" evidence="2">
    <location>
        <position position="48"/>
    </location>
</feature>
<dbReference type="InterPro" id="IPR009097">
    <property type="entry name" value="Cyclic_Pdiesterase"/>
</dbReference>
<feature type="short sequence motif" description="HXTX 2" evidence="2">
    <location>
        <begin position="129"/>
        <end position="132"/>
    </location>
</feature>
<keyword evidence="3" id="KW-0436">Ligase</keyword>
<gene>
    <name evidence="3" type="ORF">IW245_003352</name>
</gene>
<evidence type="ECO:0000313" key="3">
    <source>
        <dbReference type="EMBL" id="MBG6137158.1"/>
    </source>
</evidence>
<dbReference type="EMBL" id="JADOUF010000001">
    <property type="protein sequence ID" value="MBG6137158.1"/>
    <property type="molecule type" value="Genomic_DNA"/>
</dbReference>
<dbReference type="SUPFAM" id="SSF55144">
    <property type="entry name" value="LigT-like"/>
    <property type="match status" value="1"/>
</dbReference>
<protein>
    <recommendedName>
        <fullName evidence="2">RNA 2',3'-cyclic phosphodiesterase</fullName>
        <shortName evidence="2">RNA 2',3'-CPDase</shortName>
        <ecNumber evidence="2">3.1.4.58</ecNumber>
    </recommendedName>
</protein>
<comment type="function">
    <text evidence="2">Hydrolyzes RNA 2',3'-cyclic phosphodiester to an RNA 2'-phosphomonoester.</text>
</comment>
<dbReference type="PANTHER" id="PTHR35561">
    <property type="entry name" value="RNA 2',3'-CYCLIC PHOSPHODIESTERASE"/>
    <property type="match status" value="1"/>
</dbReference>
<dbReference type="PANTHER" id="PTHR35561:SF1">
    <property type="entry name" value="RNA 2',3'-CYCLIC PHOSPHODIESTERASE"/>
    <property type="match status" value="1"/>
</dbReference>
<evidence type="ECO:0000256" key="1">
    <source>
        <dbReference type="ARBA" id="ARBA00022801"/>
    </source>
</evidence>